<feature type="transmembrane region" description="Helical" evidence="7">
    <location>
        <begin position="443"/>
        <end position="469"/>
    </location>
</feature>
<feature type="transmembrane region" description="Helical" evidence="7">
    <location>
        <begin position="366"/>
        <end position="388"/>
    </location>
</feature>
<comment type="caution">
    <text evidence="10">The sequence shown here is derived from an EMBL/GenBank/DDBJ whole genome shotgun (WGS) entry which is preliminary data.</text>
</comment>
<dbReference type="AlphaFoldDB" id="A0A921JQ27"/>
<evidence type="ECO:0000256" key="4">
    <source>
        <dbReference type="ARBA" id="ARBA00022989"/>
    </source>
</evidence>
<evidence type="ECO:0000256" key="2">
    <source>
        <dbReference type="ARBA" id="ARBA00022475"/>
    </source>
</evidence>
<feature type="transmembrane region" description="Helical" evidence="7">
    <location>
        <begin position="16"/>
        <end position="36"/>
    </location>
</feature>
<evidence type="ECO:0000256" key="3">
    <source>
        <dbReference type="ARBA" id="ARBA00022692"/>
    </source>
</evidence>
<dbReference type="Pfam" id="PF02687">
    <property type="entry name" value="FtsX"/>
    <property type="match status" value="2"/>
</dbReference>
<organism evidence="10 11">
    <name type="scientific">Tessaracoccus flavescens</name>
    <dbReference type="NCBI Taxonomy" id="399497"/>
    <lineage>
        <taxon>Bacteria</taxon>
        <taxon>Bacillati</taxon>
        <taxon>Actinomycetota</taxon>
        <taxon>Actinomycetes</taxon>
        <taxon>Propionibacteriales</taxon>
        <taxon>Propionibacteriaceae</taxon>
        <taxon>Tessaracoccus</taxon>
    </lineage>
</organism>
<feature type="domain" description="MacB-like periplasmic core" evidence="9">
    <location>
        <begin position="17"/>
        <end position="242"/>
    </location>
</feature>
<evidence type="ECO:0000256" key="1">
    <source>
        <dbReference type="ARBA" id="ARBA00004651"/>
    </source>
</evidence>
<evidence type="ECO:0000256" key="6">
    <source>
        <dbReference type="ARBA" id="ARBA00038076"/>
    </source>
</evidence>
<dbReference type="PANTHER" id="PTHR30572:SF4">
    <property type="entry name" value="ABC TRANSPORTER PERMEASE YTRF"/>
    <property type="match status" value="1"/>
</dbReference>
<evidence type="ECO:0000256" key="5">
    <source>
        <dbReference type="ARBA" id="ARBA00023136"/>
    </source>
</evidence>
<dbReference type="PANTHER" id="PTHR30572">
    <property type="entry name" value="MEMBRANE COMPONENT OF TRANSPORTER-RELATED"/>
    <property type="match status" value="1"/>
</dbReference>
<keyword evidence="3 7" id="KW-0812">Transmembrane</keyword>
<comment type="similarity">
    <text evidence="6">Belongs to the ABC-4 integral membrane protein family.</text>
</comment>
<dbReference type="Pfam" id="PF12704">
    <property type="entry name" value="MacB_PCD"/>
    <property type="match status" value="2"/>
</dbReference>
<evidence type="ECO:0000313" key="10">
    <source>
        <dbReference type="EMBL" id="HJE50586.1"/>
    </source>
</evidence>
<feature type="transmembrane region" description="Helical" evidence="7">
    <location>
        <begin position="322"/>
        <end position="346"/>
    </location>
</feature>
<reference evidence="10" key="2">
    <citation type="submission" date="2021-09" db="EMBL/GenBank/DDBJ databases">
        <authorList>
            <person name="Gilroy R."/>
        </authorList>
    </citation>
    <scope>NUCLEOTIDE SEQUENCE</scope>
    <source>
        <strain evidence="10">ChiGjej3B3-7470</strain>
    </source>
</reference>
<feature type="transmembrane region" description="Helical" evidence="7">
    <location>
        <begin position="778"/>
        <end position="800"/>
    </location>
</feature>
<feature type="domain" description="ABC3 transporter permease C-terminal" evidence="8">
    <location>
        <begin position="728"/>
        <end position="844"/>
    </location>
</feature>
<feature type="transmembrane region" description="Helical" evidence="7">
    <location>
        <begin position="725"/>
        <end position="750"/>
    </location>
</feature>
<dbReference type="Proteomes" id="UP000712713">
    <property type="component" value="Unassembled WGS sequence"/>
</dbReference>
<evidence type="ECO:0000313" key="11">
    <source>
        <dbReference type="Proteomes" id="UP000712713"/>
    </source>
</evidence>
<dbReference type="InterPro" id="IPR025857">
    <property type="entry name" value="MacB_PCD"/>
</dbReference>
<accession>A0A921JQ27</accession>
<keyword evidence="5 7" id="KW-0472">Membrane</keyword>
<evidence type="ECO:0000259" key="8">
    <source>
        <dbReference type="Pfam" id="PF02687"/>
    </source>
</evidence>
<dbReference type="GO" id="GO:0022857">
    <property type="term" value="F:transmembrane transporter activity"/>
    <property type="evidence" value="ECO:0007669"/>
    <property type="project" value="TreeGrafter"/>
</dbReference>
<gene>
    <name evidence="10" type="ORF">K8V15_01140</name>
</gene>
<proteinExistence type="inferred from homology"/>
<name>A0A921JQ27_9ACTN</name>
<evidence type="ECO:0000259" key="9">
    <source>
        <dbReference type="Pfam" id="PF12704"/>
    </source>
</evidence>
<feature type="transmembrane region" description="Helical" evidence="7">
    <location>
        <begin position="416"/>
        <end position="437"/>
    </location>
</feature>
<dbReference type="EMBL" id="DYZF01000031">
    <property type="protein sequence ID" value="HJE50586.1"/>
    <property type="molecule type" value="Genomic_DNA"/>
</dbReference>
<dbReference type="GO" id="GO:0005886">
    <property type="term" value="C:plasma membrane"/>
    <property type="evidence" value="ECO:0007669"/>
    <property type="project" value="UniProtKB-SubCell"/>
</dbReference>
<feature type="domain" description="MacB-like periplasmic core" evidence="9">
    <location>
        <begin position="498"/>
        <end position="693"/>
    </location>
</feature>
<sequence>MLHATLKSLWARKLRLFMSALSIVLGVAFVCGSLMFTKLLSSSFDEIVKGALGDVNVSSATTGIEGFESGIGAQQQVLLSQEVVDQVAALDGVDIATGMVSSSQVYPLDKNERLLLFPGAPGVASNWHETPAAGGLPGAHIVEGRAPEADGEMVIDPGSAERGDYVVGDQIKIATPRDGIKTYDLVGTATYGSGSTAGASYLFFTLNEARAIAQEGRDGYYAMWISTDPGANPDAVAAQINELLPAGFTAETGDEVADTIQETLDVGLGFVNTFLLVFAAIALLVATLLILNTFSILVAQRSRELALLRAVGATRGQVRNSVLLEALIIGLIGATLGLLAGYGLVWGIIAVMRAVGMDLGAAVPQFTWQAVVASYAIGIVITLIAAYLPARKASRTRPVEAMAQAAASGPEKLGGWALLGVALIEIGVAALACAVLLDVPQPLVWLGAGAALLLVGVVLAAAIVGRPVVWAFGTLFKKLFGEVGHLARLNATRQPRRTAATAATLMIGLALVSTVAIVAASTTTSIRDAMTEDQRGDFTMTPVAYQPFDAKAAERAADVDGVEAVYSFWRGPLPIDGEPVMITGATDEALSRATALEYSGTLRADGGVQPAVVSTDFAAEHDAQLGQLIDLPSPQGGPGVTVLVTGIHQGARTFGDVIVTPEVFAQLGDPTLIQNAVVFTRDGADREQVRQGLLDATSEIPTLVVADVDEFVEARVDQFNQLFSVLYALLALAIIISVLGIVNTLGLSVLERTREVGLLRAVGLTRGQLRRMVTLESVMVASLGAILGVVLGLVFGSALVSLLRDQGVDTLVIPWVQLLIFVVVAAIVGVLAAVGPARRASKLNVLDSIATE</sequence>
<keyword evidence="2" id="KW-1003">Cell membrane</keyword>
<comment type="subcellular location">
    <subcellularLocation>
        <location evidence="1">Cell membrane</location>
        <topology evidence="1">Multi-pass membrane protein</topology>
    </subcellularLocation>
</comment>
<feature type="transmembrane region" description="Helical" evidence="7">
    <location>
        <begin position="274"/>
        <end position="299"/>
    </location>
</feature>
<feature type="domain" description="ABC3 transporter permease C-terminal" evidence="8">
    <location>
        <begin position="277"/>
        <end position="397"/>
    </location>
</feature>
<feature type="transmembrane region" description="Helical" evidence="7">
    <location>
        <begin position="498"/>
        <end position="520"/>
    </location>
</feature>
<protein>
    <submittedName>
        <fullName evidence="10">FtsX-like permease family protein</fullName>
    </submittedName>
</protein>
<reference evidence="10" key="1">
    <citation type="journal article" date="2021" name="PeerJ">
        <title>Extensive microbial diversity within the chicken gut microbiome revealed by metagenomics and culture.</title>
        <authorList>
            <person name="Gilroy R."/>
            <person name="Ravi A."/>
            <person name="Getino M."/>
            <person name="Pursley I."/>
            <person name="Horton D.L."/>
            <person name="Alikhan N.F."/>
            <person name="Baker D."/>
            <person name="Gharbi K."/>
            <person name="Hall N."/>
            <person name="Watson M."/>
            <person name="Adriaenssens E.M."/>
            <person name="Foster-Nyarko E."/>
            <person name="Jarju S."/>
            <person name="Secka A."/>
            <person name="Antonio M."/>
            <person name="Oren A."/>
            <person name="Chaudhuri R.R."/>
            <person name="La Ragione R."/>
            <person name="Hildebrand F."/>
            <person name="Pallen M.J."/>
        </authorList>
    </citation>
    <scope>NUCLEOTIDE SEQUENCE</scope>
    <source>
        <strain evidence="10">ChiGjej3B3-7470</strain>
    </source>
</reference>
<evidence type="ECO:0000256" key="7">
    <source>
        <dbReference type="SAM" id="Phobius"/>
    </source>
</evidence>
<dbReference type="InterPro" id="IPR003838">
    <property type="entry name" value="ABC3_permease_C"/>
</dbReference>
<feature type="transmembrane region" description="Helical" evidence="7">
    <location>
        <begin position="812"/>
        <end position="834"/>
    </location>
</feature>
<dbReference type="InterPro" id="IPR050250">
    <property type="entry name" value="Macrolide_Exporter_MacB"/>
</dbReference>
<keyword evidence="4 7" id="KW-1133">Transmembrane helix</keyword>